<proteinExistence type="predicted"/>
<dbReference type="EMBL" id="SWJQ01000142">
    <property type="protein sequence ID" value="TRZ20694.1"/>
    <property type="molecule type" value="Genomic_DNA"/>
</dbReference>
<accession>A0A8K1GN66</accession>
<dbReference type="Proteomes" id="UP000796761">
    <property type="component" value="Unassembled WGS sequence"/>
</dbReference>
<comment type="caution">
    <text evidence="1">The sequence shown here is derived from an EMBL/GenBank/DDBJ whole genome shotgun (WGS) entry which is preliminary data.</text>
</comment>
<evidence type="ECO:0000313" key="1">
    <source>
        <dbReference type="EMBL" id="TRZ20694.1"/>
    </source>
</evidence>
<evidence type="ECO:0000313" key="2">
    <source>
        <dbReference type="Proteomes" id="UP000796761"/>
    </source>
</evidence>
<protein>
    <submittedName>
        <fullName evidence="1">Uncharacterized protein</fullName>
    </submittedName>
</protein>
<reference evidence="1" key="1">
    <citation type="submission" date="2019-04" db="EMBL/GenBank/DDBJ databases">
        <title>Genome assembly of Zosterops borbonicus 15179.</title>
        <authorList>
            <person name="Leroy T."/>
            <person name="Anselmetti Y."/>
            <person name="Tilak M.-K."/>
            <person name="Nabholz B."/>
        </authorList>
    </citation>
    <scope>NUCLEOTIDE SEQUENCE</scope>
    <source>
        <strain evidence="1">HGM_15179</strain>
        <tissue evidence="1">Muscle</tissue>
    </source>
</reference>
<name>A0A8K1GN66_9PASS</name>
<gene>
    <name evidence="1" type="ORF">HGM15179_006418</name>
</gene>
<organism evidence="1 2">
    <name type="scientific">Zosterops borbonicus</name>
    <dbReference type="NCBI Taxonomy" id="364589"/>
    <lineage>
        <taxon>Eukaryota</taxon>
        <taxon>Metazoa</taxon>
        <taxon>Chordata</taxon>
        <taxon>Craniata</taxon>
        <taxon>Vertebrata</taxon>
        <taxon>Euteleostomi</taxon>
        <taxon>Archelosauria</taxon>
        <taxon>Archosauria</taxon>
        <taxon>Dinosauria</taxon>
        <taxon>Saurischia</taxon>
        <taxon>Theropoda</taxon>
        <taxon>Coelurosauria</taxon>
        <taxon>Aves</taxon>
        <taxon>Neognathae</taxon>
        <taxon>Neoaves</taxon>
        <taxon>Telluraves</taxon>
        <taxon>Australaves</taxon>
        <taxon>Passeriformes</taxon>
        <taxon>Sylvioidea</taxon>
        <taxon>Zosteropidae</taxon>
        <taxon>Zosterops</taxon>
    </lineage>
</organism>
<sequence>MERRGTNFLPSLCEEAVTSFVMLPCPQKVQLQIISQLGEIPPDVNSYLRVALHGQQQPWRKRSDGSPSTCLQVRPFRSFPWQPQPPSRLGPADGLKDLIPGQLQPAFSAGLGNNIHGKVSSSKRRLQGAFMGWQRAVCSEDDVRRATVTLQCMWWLPGRDLAGDMPWLRTMMHISEERPSMPSVCTGLPLKVSPVPWLGPWEQDTPGDQVLLTLGLIPGLWDSACSLSSPRKRLYANMDTTEESLDPVLKLNLTHPHYIPLSSIKGSIS</sequence>
<keyword evidence="2" id="KW-1185">Reference proteome</keyword>
<dbReference type="AlphaFoldDB" id="A0A8K1GN66"/>